<keyword evidence="2" id="KW-1185">Reference proteome</keyword>
<comment type="caution">
    <text evidence="1">The sequence shown here is derived from an EMBL/GenBank/DDBJ whole genome shotgun (WGS) entry which is preliminary data.</text>
</comment>
<proteinExistence type="predicted"/>
<accession>A0A438MAG5</accession>
<dbReference type="RefSeq" id="WP_277750752.1">
    <property type="nucleotide sequence ID" value="NZ_SAUN01000001.1"/>
</dbReference>
<evidence type="ECO:0000313" key="1">
    <source>
        <dbReference type="EMBL" id="RVX42722.1"/>
    </source>
</evidence>
<reference evidence="1 2" key="1">
    <citation type="submission" date="2019-01" db="EMBL/GenBank/DDBJ databases">
        <title>Sequencing the genomes of 1000 actinobacteria strains.</title>
        <authorList>
            <person name="Klenk H.-P."/>
        </authorList>
    </citation>
    <scope>NUCLEOTIDE SEQUENCE [LARGE SCALE GENOMIC DNA]</scope>
    <source>
        <strain evidence="1 2">DSM 43925</strain>
    </source>
</reference>
<dbReference type="AlphaFoldDB" id="A0A438MAG5"/>
<dbReference type="Proteomes" id="UP000284824">
    <property type="component" value="Unassembled WGS sequence"/>
</dbReference>
<gene>
    <name evidence="1" type="ORF">EDD27_5371</name>
</gene>
<sequence length="43" mass="4434">MTDRAYSIRIATVMGHASTIHGLAFSAEEGTIATTTPTGVLAI</sequence>
<dbReference type="EMBL" id="SAUN01000001">
    <property type="protein sequence ID" value="RVX42722.1"/>
    <property type="molecule type" value="Genomic_DNA"/>
</dbReference>
<name>A0A438MAG5_9ACTN</name>
<evidence type="ECO:0008006" key="3">
    <source>
        <dbReference type="Google" id="ProtNLM"/>
    </source>
</evidence>
<protein>
    <recommendedName>
        <fullName evidence="3">WD40 repeat protein</fullName>
    </recommendedName>
</protein>
<evidence type="ECO:0000313" key="2">
    <source>
        <dbReference type="Proteomes" id="UP000284824"/>
    </source>
</evidence>
<organism evidence="1 2">
    <name type="scientific">Nonomuraea polychroma</name>
    <dbReference type="NCBI Taxonomy" id="46176"/>
    <lineage>
        <taxon>Bacteria</taxon>
        <taxon>Bacillati</taxon>
        <taxon>Actinomycetota</taxon>
        <taxon>Actinomycetes</taxon>
        <taxon>Streptosporangiales</taxon>
        <taxon>Streptosporangiaceae</taxon>
        <taxon>Nonomuraea</taxon>
    </lineage>
</organism>